<feature type="transmembrane region" description="Helical" evidence="1">
    <location>
        <begin position="33"/>
        <end position="55"/>
    </location>
</feature>
<evidence type="ECO:0000313" key="2">
    <source>
        <dbReference type="EMBL" id="GGK58637.1"/>
    </source>
</evidence>
<dbReference type="EMBL" id="BMMW01000003">
    <property type="protein sequence ID" value="GGK58637.1"/>
    <property type="molecule type" value="Genomic_DNA"/>
</dbReference>
<sequence>MLLRIAMGLFGIGIISVIAIFAVTLITGNAPGVWLYLLAMLTPVGLLLGIFFALWSGRQARK</sequence>
<name>A0A917VBC5_9NOCA</name>
<evidence type="ECO:0000313" key="3">
    <source>
        <dbReference type="Proteomes" id="UP000612956"/>
    </source>
</evidence>
<dbReference type="Proteomes" id="UP000612956">
    <property type="component" value="Unassembled WGS sequence"/>
</dbReference>
<protein>
    <submittedName>
        <fullName evidence="2">Uncharacterized protein</fullName>
    </submittedName>
</protein>
<gene>
    <name evidence="2" type="ORF">GCM10011591_33540</name>
</gene>
<comment type="caution">
    <text evidence="2">The sequence shown here is derived from an EMBL/GenBank/DDBJ whole genome shotgun (WGS) entry which is preliminary data.</text>
</comment>
<reference evidence="2" key="2">
    <citation type="submission" date="2020-09" db="EMBL/GenBank/DDBJ databases">
        <authorList>
            <person name="Sun Q."/>
            <person name="Zhou Y."/>
        </authorList>
    </citation>
    <scope>NUCLEOTIDE SEQUENCE</scope>
    <source>
        <strain evidence="2">CGMCC 4.7278</strain>
    </source>
</reference>
<accession>A0A917VBC5</accession>
<proteinExistence type="predicted"/>
<keyword evidence="1" id="KW-0472">Membrane</keyword>
<reference evidence="2" key="1">
    <citation type="journal article" date="2014" name="Int. J. Syst. Evol. Microbiol.">
        <title>Complete genome sequence of Corynebacterium casei LMG S-19264T (=DSM 44701T), isolated from a smear-ripened cheese.</title>
        <authorList>
            <consortium name="US DOE Joint Genome Institute (JGI-PGF)"/>
            <person name="Walter F."/>
            <person name="Albersmeier A."/>
            <person name="Kalinowski J."/>
            <person name="Ruckert C."/>
        </authorList>
    </citation>
    <scope>NUCLEOTIDE SEQUENCE</scope>
    <source>
        <strain evidence="2">CGMCC 4.7278</strain>
    </source>
</reference>
<feature type="transmembrane region" description="Helical" evidence="1">
    <location>
        <begin position="7"/>
        <end position="27"/>
    </location>
</feature>
<organism evidence="2 3">
    <name type="scientific">Nocardia camponoti</name>
    <dbReference type="NCBI Taxonomy" id="1616106"/>
    <lineage>
        <taxon>Bacteria</taxon>
        <taxon>Bacillati</taxon>
        <taxon>Actinomycetota</taxon>
        <taxon>Actinomycetes</taxon>
        <taxon>Mycobacteriales</taxon>
        <taxon>Nocardiaceae</taxon>
        <taxon>Nocardia</taxon>
    </lineage>
</organism>
<keyword evidence="1" id="KW-1133">Transmembrane helix</keyword>
<evidence type="ECO:0000256" key="1">
    <source>
        <dbReference type="SAM" id="Phobius"/>
    </source>
</evidence>
<dbReference type="AlphaFoldDB" id="A0A917VBC5"/>
<keyword evidence="1" id="KW-0812">Transmembrane</keyword>
<keyword evidence="3" id="KW-1185">Reference proteome</keyword>